<feature type="compositionally biased region" description="Basic and acidic residues" evidence="1">
    <location>
        <begin position="123"/>
        <end position="143"/>
    </location>
</feature>
<evidence type="ECO:0000256" key="1">
    <source>
        <dbReference type="SAM" id="MobiDB-lite"/>
    </source>
</evidence>
<gene>
    <name evidence="3" type="ORF">UCREL1_7432</name>
</gene>
<feature type="compositionally biased region" description="Basic and acidic residues" evidence="1">
    <location>
        <begin position="200"/>
        <end position="215"/>
    </location>
</feature>
<dbReference type="Pfam" id="PF04194">
    <property type="entry name" value="PDCD2_C"/>
    <property type="match status" value="1"/>
</dbReference>
<keyword evidence="4" id="KW-1185">Reference proteome</keyword>
<dbReference type="InterPro" id="IPR007320">
    <property type="entry name" value="PDCD2_C"/>
</dbReference>
<evidence type="ECO:0000313" key="3">
    <source>
        <dbReference type="EMBL" id="EMR65585.1"/>
    </source>
</evidence>
<organism evidence="3 4">
    <name type="scientific">Eutypa lata (strain UCR-EL1)</name>
    <name type="common">Grapevine dieback disease fungus</name>
    <name type="synonym">Eutypa armeniacae</name>
    <dbReference type="NCBI Taxonomy" id="1287681"/>
    <lineage>
        <taxon>Eukaryota</taxon>
        <taxon>Fungi</taxon>
        <taxon>Dikarya</taxon>
        <taxon>Ascomycota</taxon>
        <taxon>Pezizomycotina</taxon>
        <taxon>Sordariomycetes</taxon>
        <taxon>Xylariomycetidae</taxon>
        <taxon>Xylariales</taxon>
        <taxon>Diatrypaceae</taxon>
        <taxon>Eutypa</taxon>
    </lineage>
</organism>
<dbReference type="eggNOG" id="KOG2061">
    <property type="taxonomic scope" value="Eukaryota"/>
</dbReference>
<reference evidence="4" key="1">
    <citation type="journal article" date="2013" name="Genome Announc.">
        <title>Draft genome sequence of the grapevine dieback fungus Eutypa lata UCR-EL1.</title>
        <authorList>
            <person name="Blanco-Ulate B."/>
            <person name="Rolshausen P.E."/>
            <person name="Cantu D."/>
        </authorList>
    </citation>
    <scope>NUCLEOTIDE SEQUENCE [LARGE SCALE GENOMIC DNA]</scope>
    <source>
        <strain evidence="4">UCR-EL1</strain>
    </source>
</reference>
<dbReference type="GO" id="GO:0030490">
    <property type="term" value="P:maturation of SSU-rRNA"/>
    <property type="evidence" value="ECO:0007669"/>
    <property type="project" value="TreeGrafter"/>
</dbReference>
<feature type="compositionally biased region" description="Polar residues" evidence="1">
    <location>
        <begin position="157"/>
        <end position="168"/>
    </location>
</feature>
<evidence type="ECO:0000259" key="2">
    <source>
        <dbReference type="Pfam" id="PF04194"/>
    </source>
</evidence>
<accession>M7TFV8</accession>
<dbReference type="PANTHER" id="PTHR47524:SF1">
    <property type="entry name" value="20S RRNA ACCUMULATION PROTEIN 4"/>
    <property type="match status" value="1"/>
</dbReference>
<dbReference type="EMBL" id="KB706825">
    <property type="protein sequence ID" value="EMR65585.1"/>
    <property type="molecule type" value="Genomic_DNA"/>
</dbReference>
<feature type="compositionally biased region" description="Pro residues" evidence="1">
    <location>
        <begin position="249"/>
        <end position="266"/>
    </location>
</feature>
<dbReference type="KEGG" id="ela:UCREL1_7432"/>
<dbReference type="PANTHER" id="PTHR47524">
    <property type="entry name" value="20S RRNA ACCUMULATION PROTEIN 4"/>
    <property type="match status" value="1"/>
</dbReference>
<dbReference type="OrthoDB" id="443682at2759"/>
<dbReference type="AlphaFoldDB" id="M7TFV8"/>
<dbReference type="GO" id="GO:0005737">
    <property type="term" value="C:cytoplasm"/>
    <property type="evidence" value="ECO:0007669"/>
    <property type="project" value="InterPro"/>
</dbReference>
<feature type="compositionally biased region" description="Low complexity" evidence="1">
    <location>
        <begin position="175"/>
        <end position="192"/>
    </location>
</feature>
<evidence type="ECO:0000313" key="4">
    <source>
        <dbReference type="Proteomes" id="UP000012174"/>
    </source>
</evidence>
<feature type="compositionally biased region" description="Low complexity" evidence="1">
    <location>
        <begin position="235"/>
        <end position="248"/>
    </location>
</feature>
<name>M7TFV8_EUTLA</name>
<dbReference type="STRING" id="1287681.M7TFV8"/>
<proteinExistence type="predicted"/>
<dbReference type="HOGENOM" id="CLU_031771_1_1_1"/>
<feature type="domain" description="Programmed cell death protein 2 C-terminal" evidence="2">
    <location>
        <begin position="324"/>
        <end position="449"/>
    </location>
</feature>
<dbReference type="OMA" id="HQVIRYS"/>
<sequence>MVPHDSDSSGDEQDDFTETNVLLGYASKEPEDISHLGGRPEWLELDTPPSAALARCKVCKDLMVLLLQLNAELPAQFPGHDRRLYVFSCRRKTCRRKEGSIRAVRGVKIAPGSGSGSSSSNATKRDEEKPKQGNQKKQEEPKPPSHLGETLFGAKTLGSSSGSANPFSTGGGGSSNPFASNSNPFSSSTPATIGAAEAQKATDDDNAKKQEREEQQGQLESLPKTFAETLSLNNPQAQTQTQTHTPASSPSPPEPWPPESSQPAPYPISYLTEAEYETLDPTPAPVSQATTTMKMDVDSEPSGSKPSSKGGGKEDRDVFESSMDSAFQKFADRLAQNPDQAIRYEYGGQPLLSSKEDAVGALLTTDPASAGKAMGKGMPRCGNCGARRTFEVQLCPHAITELEAEEMSSLEDGMDWGTVIVGVCERDCQVAGVGEGGAGYLEEWAGVQWEELAGGGRR</sequence>
<dbReference type="Proteomes" id="UP000012174">
    <property type="component" value="Unassembled WGS sequence"/>
</dbReference>
<feature type="region of interest" description="Disordered" evidence="1">
    <location>
        <begin position="105"/>
        <end position="318"/>
    </location>
</feature>
<protein>
    <submittedName>
        <fullName evidence="3">Putative pdcd2_c domain-containing protein</fullName>
    </submittedName>
</protein>